<dbReference type="GO" id="GO:0008725">
    <property type="term" value="F:DNA-3-methyladenine glycosylase activity"/>
    <property type="evidence" value="ECO:0007669"/>
    <property type="project" value="InterPro"/>
</dbReference>
<evidence type="ECO:0000256" key="1">
    <source>
        <dbReference type="PIRSR" id="PIRSR605019-1"/>
    </source>
</evidence>
<protein>
    <recommendedName>
        <fullName evidence="5">DNA-3-methyladenine glycosylase I</fullName>
    </recommendedName>
</protein>
<gene>
    <name evidence="3" type="ORF">KIW84_076946</name>
</gene>
<dbReference type="Pfam" id="PF03352">
    <property type="entry name" value="Adenine_glyco"/>
    <property type="match status" value="2"/>
</dbReference>
<dbReference type="EMBL" id="JAMSHJ010000007">
    <property type="protein sequence ID" value="KAI5392352.1"/>
    <property type="molecule type" value="Genomic_DNA"/>
</dbReference>
<feature type="compositionally biased region" description="Low complexity" evidence="2">
    <location>
        <begin position="81"/>
        <end position="105"/>
    </location>
</feature>
<keyword evidence="1" id="KW-0862">Zinc</keyword>
<dbReference type="SUPFAM" id="SSF48150">
    <property type="entry name" value="DNA-glycosylase"/>
    <property type="match status" value="1"/>
</dbReference>
<sequence length="394" mass="43691">MSGPPRVRSMNVTVGDSDSRPVLVPAGNKVRPVKTVKKPAPETEKKSSEKVMNSQCELVTPVVSKRRENHLLVGMRSMSMNASCSSDASSTGSSTYSSGASSSGKMARRGRKKQVGLKVEKVSIDAVAVPVEVDSSVGLEGKKRCAWVTPNTEPCYIAFHDEEWGVPVHDDKKLFELLSFSGALAELSWPTILGKRQLFREVFLDFDPCAVSRMNEKKTVVPGSPASSLLSELRLRSIIENARQMCKVLVEVNETGMLIFKLLGYRPWKIVTEEFGSFDNYIWNFVNNKSIVNQFRYPRQVPAKSPKAEFVSKDLVKRGFRSVGPTVIYTFMQVAGLTNDHLISCFRFKECIFSKAEAEDKEISSLNSKVKEKANEDPTNVGLMLAVNKLSFSS</sequence>
<dbReference type="GO" id="GO:0046872">
    <property type="term" value="F:metal ion binding"/>
    <property type="evidence" value="ECO:0007669"/>
    <property type="project" value="UniProtKB-KW"/>
</dbReference>
<name>A0A9D4VZE2_PEA</name>
<evidence type="ECO:0000313" key="3">
    <source>
        <dbReference type="EMBL" id="KAI5392352.1"/>
    </source>
</evidence>
<feature type="binding site" evidence="1">
    <location>
        <position position="145"/>
    </location>
    <ligand>
        <name>Zn(2+)</name>
        <dbReference type="ChEBI" id="CHEBI:29105"/>
    </ligand>
</feature>
<accession>A0A9D4VZE2</accession>
<reference evidence="3 4" key="1">
    <citation type="journal article" date="2022" name="Nat. Genet.">
        <title>Improved pea reference genome and pan-genome highlight genomic features and evolutionary characteristics.</title>
        <authorList>
            <person name="Yang T."/>
            <person name="Liu R."/>
            <person name="Luo Y."/>
            <person name="Hu S."/>
            <person name="Wang D."/>
            <person name="Wang C."/>
            <person name="Pandey M.K."/>
            <person name="Ge S."/>
            <person name="Xu Q."/>
            <person name="Li N."/>
            <person name="Li G."/>
            <person name="Huang Y."/>
            <person name="Saxena R.K."/>
            <person name="Ji Y."/>
            <person name="Li M."/>
            <person name="Yan X."/>
            <person name="He Y."/>
            <person name="Liu Y."/>
            <person name="Wang X."/>
            <person name="Xiang C."/>
            <person name="Varshney R.K."/>
            <person name="Ding H."/>
            <person name="Gao S."/>
            <person name="Zong X."/>
        </authorList>
    </citation>
    <scope>NUCLEOTIDE SEQUENCE [LARGE SCALE GENOMIC DNA]</scope>
    <source>
        <strain evidence="3 4">cv. Zhongwan 6</strain>
    </source>
</reference>
<feature type="region of interest" description="Disordered" evidence="2">
    <location>
        <begin position="81"/>
        <end position="112"/>
    </location>
</feature>
<dbReference type="Gramene" id="Psat07G0694600-T1">
    <property type="protein sequence ID" value="KAI5392352.1"/>
    <property type="gene ID" value="KIW84_076946"/>
</dbReference>
<dbReference type="GO" id="GO:0006284">
    <property type="term" value="P:base-excision repair"/>
    <property type="evidence" value="ECO:0007669"/>
    <property type="project" value="InterPro"/>
</dbReference>
<evidence type="ECO:0000313" key="4">
    <source>
        <dbReference type="Proteomes" id="UP001058974"/>
    </source>
</evidence>
<dbReference type="PANTHER" id="PTHR31116:SF17">
    <property type="entry name" value="DNA-3-METHYLADENINE GLYCOSYLASE I"/>
    <property type="match status" value="1"/>
</dbReference>
<keyword evidence="1" id="KW-0479">Metal-binding</keyword>
<dbReference type="PANTHER" id="PTHR31116">
    <property type="entry name" value="OS04G0501200 PROTEIN"/>
    <property type="match status" value="1"/>
</dbReference>
<dbReference type="Gene3D" id="1.10.340.30">
    <property type="entry name" value="Hypothetical protein, domain 2"/>
    <property type="match status" value="1"/>
</dbReference>
<dbReference type="InterPro" id="IPR011257">
    <property type="entry name" value="DNA_glycosylase"/>
</dbReference>
<feature type="binding site" evidence="1">
    <location>
        <position position="345"/>
    </location>
    <ligand>
        <name>Zn(2+)</name>
        <dbReference type="ChEBI" id="CHEBI:29105"/>
    </ligand>
</feature>
<keyword evidence="4" id="KW-1185">Reference proteome</keyword>
<feature type="binding site" evidence="1">
    <location>
        <position position="160"/>
    </location>
    <ligand>
        <name>Zn(2+)</name>
        <dbReference type="ChEBI" id="CHEBI:29105"/>
    </ligand>
</feature>
<feature type="region of interest" description="Disordered" evidence="2">
    <location>
        <begin position="1"/>
        <end position="53"/>
    </location>
</feature>
<dbReference type="InterPro" id="IPR005019">
    <property type="entry name" value="Adenine_glyco"/>
</dbReference>
<evidence type="ECO:0008006" key="5">
    <source>
        <dbReference type="Google" id="ProtNLM"/>
    </source>
</evidence>
<feature type="binding site" evidence="1">
    <location>
        <position position="341"/>
    </location>
    <ligand>
        <name>Zn(2+)</name>
        <dbReference type="ChEBI" id="CHEBI:29105"/>
    </ligand>
</feature>
<dbReference type="Proteomes" id="UP001058974">
    <property type="component" value="Chromosome 7"/>
</dbReference>
<proteinExistence type="predicted"/>
<dbReference type="AlphaFoldDB" id="A0A9D4VZE2"/>
<comment type="caution">
    <text evidence="3">The sequence shown here is derived from an EMBL/GenBank/DDBJ whole genome shotgun (WGS) entry which is preliminary data.</text>
</comment>
<feature type="compositionally biased region" description="Basic and acidic residues" evidence="2">
    <location>
        <begin position="39"/>
        <end position="49"/>
    </location>
</feature>
<organism evidence="3 4">
    <name type="scientific">Pisum sativum</name>
    <name type="common">Garden pea</name>
    <name type="synonym">Lathyrus oleraceus</name>
    <dbReference type="NCBI Taxonomy" id="3888"/>
    <lineage>
        <taxon>Eukaryota</taxon>
        <taxon>Viridiplantae</taxon>
        <taxon>Streptophyta</taxon>
        <taxon>Embryophyta</taxon>
        <taxon>Tracheophyta</taxon>
        <taxon>Spermatophyta</taxon>
        <taxon>Magnoliopsida</taxon>
        <taxon>eudicotyledons</taxon>
        <taxon>Gunneridae</taxon>
        <taxon>Pentapetalae</taxon>
        <taxon>rosids</taxon>
        <taxon>fabids</taxon>
        <taxon>Fabales</taxon>
        <taxon>Fabaceae</taxon>
        <taxon>Papilionoideae</taxon>
        <taxon>50 kb inversion clade</taxon>
        <taxon>NPAAA clade</taxon>
        <taxon>Hologalegina</taxon>
        <taxon>IRL clade</taxon>
        <taxon>Fabeae</taxon>
        <taxon>Lathyrus</taxon>
    </lineage>
</organism>
<evidence type="ECO:0000256" key="2">
    <source>
        <dbReference type="SAM" id="MobiDB-lite"/>
    </source>
</evidence>